<proteinExistence type="predicted"/>
<dbReference type="NCBIfam" id="TIGR02467">
    <property type="entry name" value="CbiE"/>
    <property type="match status" value="1"/>
</dbReference>
<dbReference type="InterPro" id="IPR035996">
    <property type="entry name" value="4pyrrol_Methylase_sf"/>
</dbReference>
<dbReference type="SUPFAM" id="SSF53335">
    <property type="entry name" value="S-adenosyl-L-methionine-dependent methyltransferases"/>
    <property type="match status" value="1"/>
</dbReference>
<dbReference type="AlphaFoldDB" id="A0A9W6KCG1"/>
<accession>A0A9W6KCG1</accession>
<evidence type="ECO:0000256" key="1">
    <source>
        <dbReference type="ARBA" id="ARBA00004953"/>
    </source>
</evidence>
<sequence>MRLVVGLGARSSATPDDVLALLRESNVEDDVLTLSTVDSRRALASVVAAEFGWSVVTFPAEQLAAVAVASPSPRVRQALGTPSVAEASALLVAAGDGAAAVLLTGKQSSPSVTIAVAAPAPDVVVVGIGADGDISAAGRAALERADVVFGGPRQLALLDNPAAKAIAWPSPLVPALPRLLAEQHGRSVCVLASGDPMHYGIGTTLVRLLGAAHVRVVPQPSSISHACARLGWAVQDTEVVRDIRVLPRVLHDGRRVLVLSAGSETPRDVWRMLEAHGFADSEVTILEDLGSGWERIHHDPDRARPLNIVAVLVRGGDGVPLGPGVADERYDSDGQLTKREIRAVTLAALGPRPGELLWDVGAGSGSIAVEWSRAHPSCRAVAFERDSVRAERIGRNALTFGVPGLEIVIGAAPSALAGRADRPDAVFIGGGFTAPGVFEACWHALRPGGRLVVNAVTIESERLVAELQQRHGGDLTRIAVNRAAPIGGFLGWRPMLPVTQWTVRT</sequence>
<reference evidence="8" key="1">
    <citation type="journal article" date="2014" name="Int. J. Syst. Evol. Microbiol.">
        <title>Complete genome sequence of Corynebacterium casei LMG S-19264T (=DSM 44701T), isolated from a smear-ripened cheese.</title>
        <authorList>
            <consortium name="US DOE Joint Genome Institute (JGI-PGF)"/>
            <person name="Walter F."/>
            <person name="Albersmeier A."/>
            <person name="Kalinowski J."/>
            <person name="Ruckert C."/>
        </authorList>
    </citation>
    <scope>NUCLEOTIDE SEQUENCE</scope>
    <source>
        <strain evidence="8">VKM Ac-1321</strain>
    </source>
</reference>
<reference evidence="8" key="2">
    <citation type="submission" date="2023-01" db="EMBL/GenBank/DDBJ databases">
        <authorList>
            <person name="Sun Q."/>
            <person name="Evtushenko L."/>
        </authorList>
    </citation>
    <scope>NUCLEOTIDE SEQUENCE</scope>
    <source>
        <strain evidence="8">VKM Ac-1321</strain>
    </source>
</reference>
<dbReference type="InterPro" id="IPR014777">
    <property type="entry name" value="4pyrrole_Mease_sub1"/>
</dbReference>
<keyword evidence="9" id="KW-1185">Reference proteome</keyword>
<dbReference type="Gene3D" id="3.40.1010.10">
    <property type="entry name" value="Cobalt-precorrin-4 Transmethylase, Domain 1"/>
    <property type="match status" value="1"/>
</dbReference>
<name>A0A9W6KCG1_9ACTN</name>
<dbReference type="Pfam" id="PF01890">
    <property type="entry name" value="CbiG_C"/>
    <property type="match status" value="1"/>
</dbReference>
<keyword evidence="3" id="KW-0489">Methyltransferase</keyword>
<dbReference type="SUPFAM" id="SSF53790">
    <property type="entry name" value="Tetrapyrrole methylase"/>
    <property type="match status" value="1"/>
</dbReference>
<comment type="pathway">
    <text evidence="1">Cofactor biosynthesis; adenosylcobalamin biosynthesis.</text>
</comment>
<dbReference type="Pfam" id="PF00590">
    <property type="entry name" value="TP_methylase"/>
    <property type="match status" value="1"/>
</dbReference>
<keyword evidence="5" id="KW-0949">S-adenosyl-L-methionine</keyword>
<evidence type="ECO:0000256" key="2">
    <source>
        <dbReference type="ARBA" id="ARBA00022573"/>
    </source>
</evidence>
<dbReference type="Proteomes" id="UP001143480">
    <property type="component" value="Unassembled WGS sequence"/>
</dbReference>
<dbReference type="GO" id="GO:0009236">
    <property type="term" value="P:cobalamin biosynthetic process"/>
    <property type="evidence" value="ECO:0007669"/>
    <property type="project" value="UniProtKB-KW"/>
</dbReference>
<dbReference type="InterPro" id="IPR000878">
    <property type="entry name" value="4pyrrol_Mease"/>
</dbReference>
<evidence type="ECO:0000256" key="4">
    <source>
        <dbReference type="ARBA" id="ARBA00022679"/>
    </source>
</evidence>
<dbReference type="InterPro" id="IPR029063">
    <property type="entry name" value="SAM-dependent_MTases_sf"/>
</dbReference>
<evidence type="ECO:0000256" key="3">
    <source>
        <dbReference type="ARBA" id="ARBA00022603"/>
    </source>
</evidence>
<dbReference type="SUPFAM" id="SSF159664">
    <property type="entry name" value="CobE/GbiG C-terminal domain-like"/>
    <property type="match status" value="1"/>
</dbReference>
<feature type="domain" description="CobE/GbiG C-terminal" evidence="7">
    <location>
        <begin position="3"/>
        <end position="117"/>
    </location>
</feature>
<dbReference type="CDD" id="cd02440">
    <property type="entry name" value="AdoMet_MTases"/>
    <property type="match status" value="1"/>
</dbReference>
<dbReference type="InterPro" id="IPR050714">
    <property type="entry name" value="Cobalamin_biosynth_MTase"/>
</dbReference>
<dbReference type="InterPro" id="IPR012818">
    <property type="entry name" value="CbiE"/>
</dbReference>
<dbReference type="InterPro" id="IPR014008">
    <property type="entry name" value="Cbl_synth_MTase_CbiT"/>
</dbReference>
<dbReference type="PANTHER" id="PTHR43182">
    <property type="entry name" value="COBALT-PRECORRIN-6B C(15)-METHYLTRANSFERASE (DECARBOXYLATING)"/>
    <property type="match status" value="1"/>
</dbReference>
<dbReference type="CDD" id="cd11644">
    <property type="entry name" value="Precorrin-6Y-MT"/>
    <property type="match status" value="1"/>
</dbReference>
<keyword evidence="2" id="KW-0169">Cobalamin biosynthesis</keyword>
<protein>
    <submittedName>
        <fullName evidence="8">Precorrin-6Y-methylase</fullName>
    </submittedName>
</protein>
<dbReference type="Gene3D" id="3.40.50.150">
    <property type="entry name" value="Vaccinia Virus protein VP39"/>
    <property type="match status" value="1"/>
</dbReference>
<evidence type="ECO:0000313" key="9">
    <source>
        <dbReference type="Proteomes" id="UP001143480"/>
    </source>
</evidence>
<evidence type="ECO:0000259" key="6">
    <source>
        <dbReference type="Pfam" id="PF00590"/>
    </source>
</evidence>
<dbReference type="GO" id="GO:0008276">
    <property type="term" value="F:protein methyltransferase activity"/>
    <property type="evidence" value="ECO:0007669"/>
    <property type="project" value="InterPro"/>
</dbReference>
<keyword evidence="4" id="KW-0808">Transferase</keyword>
<gene>
    <name evidence="8" type="primary">cobL</name>
    <name evidence="8" type="ORF">GCM10017581_000670</name>
</gene>
<feature type="domain" description="Tetrapyrrole methylase" evidence="6">
    <location>
        <begin position="124"/>
        <end position="297"/>
    </location>
</feature>
<dbReference type="Gene3D" id="3.30.420.180">
    <property type="entry name" value="CobE/GbiG C-terminal domain"/>
    <property type="match status" value="1"/>
</dbReference>
<evidence type="ECO:0000256" key="5">
    <source>
        <dbReference type="ARBA" id="ARBA00022691"/>
    </source>
</evidence>
<dbReference type="GO" id="GO:0032259">
    <property type="term" value="P:methylation"/>
    <property type="evidence" value="ECO:0007669"/>
    <property type="project" value="UniProtKB-KW"/>
</dbReference>
<dbReference type="PANTHER" id="PTHR43182:SF1">
    <property type="entry name" value="COBALT-PRECORRIN-7 C(5)-METHYLTRANSFERASE"/>
    <property type="match status" value="1"/>
</dbReference>
<dbReference type="InterPro" id="IPR002750">
    <property type="entry name" value="CobE/GbiG_C"/>
</dbReference>
<evidence type="ECO:0000313" key="8">
    <source>
        <dbReference type="EMBL" id="GLK98326.1"/>
    </source>
</evidence>
<comment type="caution">
    <text evidence="8">The sequence shown here is derived from an EMBL/GenBank/DDBJ whole genome shotgun (WGS) entry which is preliminary data.</text>
</comment>
<dbReference type="NCBIfam" id="TIGR02469">
    <property type="entry name" value="CbiT"/>
    <property type="match status" value="1"/>
</dbReference>
<dbReference type="RefSeq" id="WP_261963972.1">
    <property type="nucleotide sequence ID" value="NZ_BAAAXA010000003.1"/>
</dbReference>
<evidence type="ECO:0000259" key="7">
    <source>
        <dbReference type="Pfam" id="PF01890"/>
    </source>
</evidence>
<dbReference type="EMBL" id="BSFP01000001">
    <property type="protein sequence ID" value="GLK98326.1"/>
    <property type="molecule type" value="Genomic_DNA"/>
</dbReference>
<dbReference type="InterPro" id="IPR036518">
    <property type="entry name" value="CobE/GbiG_C_sf"/>
</dbReference>
<organism evidence="8 9">
    <name type="scientific">Dactylosporangium matsuzakiense</name>
    <dbReference type="NCBI Taxonomy" id="53360"/>
    <lineage>
        <taxon>Bacteria</taxon>
        <taxon>Bacillati</taxon>
        <taxon>Actinomycetota</taxon>
        <taxon>Actinomycetes</taxon>
        <taxon>Micromonosporales</taxon>
        <taxon>Micromonosporaceae</taxon>
        <taxon>Dactylosporangium</taxon>
    </lineage>
</organism>